<comment type="similarity">
    <text evidence="3">Belongs to the CoaE family.</text>
</comment>
<dbReference type="Proteomes" id="UP000826550">
    <property type="component" value="Chromosome"/>
</dbReference>
<dbReference type="SUPFAM" id="SSF52540">
    <property type="entry name" value="P-loop containing nucleoside triphosphate hydrolases"/>
    <property type="match status" value="1"/>
</dbReference>
<dbReference type="PANTHER" id="PTHR10695:SF46">
    <property type="entry name" value="BIFUNCTIONAL COENZYME A SYNTHASE-RELATED"/>
    <property type="match status" value="1"/>
</dbReference>
<keyword evidence="3 5" id="KW-0418">Kinase</keyword>
<evidence type="ECO:0000313" key="5">
    <source>
        <dbReference type="EMBL" id="QYN53151.1"/>
    </source>
</evidence>
<gene>
    <name evidence="3" type="primary">coaE</name>
    <name evidence="5" type="ORF">GYM71_06815</name>
</gene>
<dbReference type="Gene3D" id="3.40.50.300">
    <property type="entry name" value="P-loop containing nucleotide triphosphate hydrolases"/>
    <property type="match status" value="1"/>
</dbReference>
<evidence type="ECO:0000256" key="2">
    <source>
        <dbReference type="ARBA" id="ARBA00022840"/>
    </source>
</evidence>
<dbReference type="EC" id="2.7.1.24" evidence="3 4"/>
<dbReference type="RefSeq" id="WP_220219929.1">
    <property type="nucleotide sequence ID" value="NZ_CP048268.1"/>
</dbReference>
<dbReference type="InterPro" id="IPR027417">
    <property type="entry name" value="P-loop_NTPase"/>
</dbReference>
<dbReference type="Pfam" id="PF01121">
    <property type="entry name" value="CoaE"/>
    <property type="match status" value="1"/>
</dbReference>
<dbReference type="HAMAP" id="MF_00376">
    <property type="entry name" value="Dephospho_CoA_kinase"/>
    <property type="match status" value="1"/>
</dbReference>
<dbReference type="EMBL" id="CP048268">
    <property type="protein sequence ID" value="QYN53151.1"/>
    <property type="molecule type" value="Genomic_DNA"/>
</dbReference>
<dbReference type="PROSITE" id="PS51219">
    <property type="entry name" value="DPCK"/>
    <property type="match status" value="1"/>
</dbReference>
<feature type="binding site" evidence="3">
    <location>
        <begin position="12"/>
        <end position="17"/>
    </location>
    <ligand>
        <name>ATP</name>
        <dbReference type="ChEBI" id="CHEBI:30616"/>
    </ligand>
</feature>
<evidence type="ECO:0000256" key="3">
    <source>
        <dbReference type="HAMAP-Rule" id="MF_00376"/>
    </source>
</evidence>
<protein>
    <recommendedName>
        <fullName evidence="3 4">Dephospho-CoA kinase</fullName>
        <ecNumber evidence="3 4">2.7.1.24</ecNumber>
    </recommendedName>
    <alternativeName>
        <fullName evidence="3">Dephosphocoenzyme A kinase</fullName>
    </alternativeName>
</protein>
<dbReference type="PANTHER" id="PTHR10695">
    <property type="entry name" value="DEPHOSPHO-COA KINASE-RELATED"/>
    <property type="match status" value="1"/>
</dbReference>
<evidence type="ECO:0000256" key="4">
    <source>
        <dbReference type="NCBIfam" id="TIGR00152"/>
    </source>
</evidence>
<comment type="function">
    <text evidence="3">Catalyzes the phosphorylation of the 3'-hydroxyl group of dephosphocoenzyme A to form coenzyme A.</text>
</comment>
<organism evidence="5 6">
    <name type="scientific">Lactobacillus panisapium</name>
    <dbReference type="NCBI Taxonomy" id="2012495"/>
    <lineage>
        <taxon>Bacteria</taxon>
        <taxon>Bacillati</taxon>
        <taxon>Bacillota</taxon>
        <taxon>Bacilli</taxon>
        <taxon>Lactobacillales</taxon>
        <taxon>Lactobacillaceae</taxon>
        <taxon>Lactobacillus</taxon>
    </lineage>
</organism>
<keyword evidence="3" id="KW-0173">Coenzyme A biosynthesis</keyword>
<dbReference type="InterPro" id="IPR001977">
    <property type="entry name" value="Depp_CoAkinase"/>
</dbReference>
<accession>A0ABX8W5V8</accession>
<sequence>MTIVLGLTGGIASGKSTADSFFIKKHIPVIDSDLIAHHILDIGEKGYNLVINYFGDQYLAANKTIDRAKLGKLVFNSPKDLAKLNEITHPLIFQEIETKISQHKQENEPLIIVDAPLLFESGGLSYCDRSLLIAVPEKMQVKRLLARNHITEAEALKRINSQMPLAQKQKLADYVVTNTGTIKELEDKLNELLLKLIKEDQYGMS</sequence>
<keyword evidence="1 3" id="KW-0547">Nucleotide-binding</keyword>
<evidence type="ECO:0000256" key="1">
    <source>
        <dbReference type="ARBA" id="ARBA00022741"/>
    </source>
</evidence>
<comment type="subcellular location">
    <subcellularLocation>
        <location evidence="3">Cytoplasm</location>
    </subcellularLocation>
</comment>
<comment type="catalytic activity">
    <reaction evidence="3">
        <text>3'-dephospho-CoA + ATP = ADP + CoA + H(+)</text>
        <dbReference type="Rhea" id="RHEA:18245"/>
        <dbReference type="ChEBI" id="CHEBI:15378"/>
        <dbReference type="ChEBI" id="CHEBI:30616"/>
        <dbReference type="ChEBI" id="CHEBI:57287"/>
        <dbReference type="ChEBI" id="CHEBI:57328"/>
        <dbReference type="ChEBI" id="CHEBI:456216"/>
        <dbReference type="EC" id="2.7.1.24"/>
    </reaction>
</comment>
<proteinExistence type="inferred from homology"/>
<evidence type="ECO:0000313" key="6">
    <source>
        <dbReference type="Proteomes" id="UP000826550"/>
    </source>
</evidence>
<dbReference type="CDD" id="cd02022">
    <property type="entry name" value="DPCK"/>
    <property type="match status" value="1"/>
</dbReference>
<reference evidence="5 6" key="1">
    <citation type="submission" date="2020-01" db="EMBL/GenBank/DDBJ databases">
        <title>Vast differences in strain-level diversity in the gut microbiota of two closely related honey bee species.</title>
        <authorList>
            <person name="Ellegaard K.M."/>
            <person name="Suenami S."/>
            <person name="Miyazaki R."/>
            <person name="Engel P."/>
        </authorList>
    </citation>
    <scope>NUCLEOTIDE SEQUENCE [LARGE SCALE GENOMIC DNA]</scope>
    <source>
        <strain evidence="5 6">ESL0416</strain>
    </source>
</reference>
<keyword evidence="3" id="KW-0963">Cytoplasm</keyword>
<keyword evidence="6" id="KW-1185">Reference proteome</keyword>
<comment type="pathway">
    <text evidence="3">Cofactor biosynthesis; coenzyme A biosynthesis; CoA from (R)-pantothenate: step 5/5.</text>
</comment>
<dbReference type="GO" id="GO:0004140">
    <property type="term" value="F:dephospho-CoA kinase activity"/>
    <property type="evidence" value="ECO:0007669"/>
    <property type="project" value="UniProtKB-EC"/>
</dbReference>
<keyword evidence="2 3" id="KW-0067">ATP-binding</keyword>
<name>A0ABX8W5V8_9LACO</name>
<dbReference type="NCBIfam" id="TIGR00152">
    <property type="entry name" value="dephospho-CoA kinase"/>
    <property type="match status" value="1"/>
</dbReference>
<keyword evidence="3 5" id="KW-0808">Transferase</keyword>